<feature type="domain" description="N-acetyltransferase" evidence="3">
    <location>
        <begin position="105"/>
        <end position="240"/>
    </location>
</feature>
<evidence type="ECO:0000256" key="1">
    <source>
        <dbReference type="ARBA" id="ARBA00022679"/>
    </source>
</evidence>
<evidence type="ECO:0000259" key="3">
    <source>
        <dbReference type="PROSITE" id="PS51186"/>
    </source>
</evidence>
<dbReference type="AlphaFoldDB" id="A0A073IX43"/>
<dbReference type="OrthoDB" id="7301318at2"/>
<sequence>MTTAQQLYDVCDATWPPARFISCGPWTLREGQGGGKRVSAASANGPVTEADIDTAIAGLAELDQKPLFQVRDGDDALDAMLEARGFVVIDPVVLYITPVETLTDKPIPKVTAFSIWEPLAIMEEIWAKGGIGPARLAVMARAKLKTGILSRWNEQPAGVAFAAIHDGVCMVHAVEVLEHQRRQGVADWMMRKAAFWAQENGAHSLSVLCVATNVAANALYQKSGFVEVGRYHYRHLEDAS</sequence>
<dbReference type="SUPFAM" id="SSF55729">
    <property type="entry name" value="Acyl-CoA N-acyltransferases (Nat)"/>
    <property type="match status" value="1"/>
</dbReference>
<evidence type="ECO:0000313" key="4">
    <source>
        <dbReference type="EMBL" id="KEJ94923.1"/>
    </source>
</evidence>
<dbReference type="Gene3D" id="3.40.630.30">
    <property type="match status" value="1"/>
</dbReference>
<evidence type="ECO:0000313" key="5">
    <source>
        <dbReference type="Proteomes" id="UP000027746"/>
    </source>
</evidence>
<dbReference type="PANTHER" id="PTHR43877">
    <property type="entry name" value="AMINOALKYLPHOSPHONATE N-ACETYLTRANSFERASE-RELATED-RELATED"/>
    <property type="match status" value="1"/>
</dbReference>
<dbReference type="Proteomes" id="UP000027746">
    <property type="component" value="Unassembled WGS sequence"/>
</dbReference>
<dbReference type="GO" id="GO:0016747">
    <property type="term" value="F:acyltransferase activity, transferring groups other than amino-acyl groups"/>
    <property type="evidence" value="ECO:0007669"/>
    <property type="project" value="InterPro"/>
</dbReference>
<accession>A0A073IX43</accession>
<dbReference type="Pfam" id="PF00583">
    <property type="entry name" value="Acetyltransf_1"/>
    <property type="match status" value="1"/>
</dbReference>
<dbReference type="InterPro" id="IPR000182">
    <property type="entry name" value="GNAT_dom"/>
</dbReference>
<comment type="caution">
    <text evidence="4">The sequence shown here is derived from an EMBL/GenBank/DDBJ whole genome shotgun (WGS) entry which is preliminary data.</text>
</comment>
<dbReference type="PROSITE" id="PS51186">
    <property type="entry name" value="GNAT"/>
    <property type="match status" value="1"/>
</dbReference>
<keyword evidence="1 4" id="KW-0808">Transferase</keyword>
<evidence type="ECO:0000256" key="2">
    <source>
        <dbReference type="ARBA" id="ARBA00023315"/>
    </source>
</evidence>
<proteinExistence type="predicted"/>
<protein>
    <submittedName>
        <fullName evidence="4">Acetyltransferase</fullName>
    </submittedName>
</protein>
<dbReference type="InterPro" id="IPR050832">
    <property type="entry name" value="Bact_Acetyltransf"/>
</dbReference>
<dbReference type="EMBL" id="JAMD01000009">
    <property type="protein sequence ID" value="KEJ94923.1"/>
    <property type="molecule type" value="Genomic_DNA"/>
</dbReference>
<keyword evidence="5" id="KW-1185">Reference proteome</keyword>
<reference evidence="4 5" key="1">
    <citation type="submission" date="2014-01" db="EMBL/GenBank/DDBJ databases">
        <title>Sulfitobacter sp. H3 (MCCC 1A00686) Genome Sequencing.</title>
        <authorList>
            <person name="Lai Q."/>
            <person name="Hong Z."/>
        </authorList>
    </citation>
    <scope>NUCLEOTIDE SEQUENCE [LARGE SCALE GENOMIC DNA]</scope>
    <source>
        <strain evidence="4 5">H3</strain>
    </source>
</reference>
<organism evidence="4 5">
    <name type="scientific">Pseudosulfitobacter pseudonitzschiae</name>
    <dbReference type="NCBI Taxonomy" id="1402135"/>
    <lineage>
        <taxon>Bacteria</taxon>
        <taxon>Pseudomonadati</taxon>
        <taxon>Pseudomonadota</taxon>
        <taxon>Alphaproteobacteria</taxon>
        <taxon>Rhodobacterales</taxon>
        <taxon>Roseobacteraceae</taxon>
        <taxon>Pseudosulfitobacter</taxon>
    </lineage>
</organism>
<name>A0A073IX43_9RHOB</name>
<dbReference type="InterPro" id="IPR016181">
    <property type="entry name" value="Acyl_CoA_acyltransferase"/>
</dbReference>
<dbReference type="RefSeq" id="WP_037928468.1">
    <property type="nucleotide sequence ID" value="NZ_CP054599.1"/>
</dbReference>
<gene>
    <name evidence="4" type="ORF">SUH3_24400</name>
</gene>
<dbReference type="CDD" id="cd04301">
    <property type="entry name" value="NAT_SF"/>
    <property type="match status" value="1"/>
</dbReference>
<dbReference type="GeneID" id="68868502"/>
<keyword evidence="2" id="KW-0012">Acyltransferase</keyword>